<gene>
    <name evidence="3" type="ORF">GOALK_118_00080</name>
</gene>
<evidence type="ECO:0008006" key="5">
    <source>
        <dbReference type="Google" id="ProtNLM"/>
    </source>
</evidence>
<sequence>MGNTAPGETPSDLDHRPDDEPTTQTHGPDELDSETTDDTASAATRDEPTKKSNDGPHRGRRNRTLSVSMSALGWAITVVAVTAVAIAFAALYFSARADISAEQRRAADTSHAERIAADYATGAATIQYSDMGGWLNRLKANTTPQLANKFDATAPKLDEILAPLKWSSTASPIAAKVISESNGIYKVNVFLTVNSTNSQSPDGGQTTVTYSITLDRNNDWKITDVGGIDGALPGP</sequence>
<proteinExistence type="predicted"/>
<keyword evidence="2" id="KW-0472">Membrane</keyword>
<feature type="compositionally biased region" description="Basic and acidic residues" evidence="1">
    <location>
        <begin position="44"/>
        <end position="57"/>
    </location>
</feature>
<comment type="caution">
    <text evidence="3">The sequence shown here is derived from an EMBL/GenBank/DDBJ whole genome shotgun (WGS) entry which is preliminary data.</text>
</comment>
<dbReference type="Proteomes" id="UP000003558">
    <property type="component" value="Unassembled WGS sequence"/>
</dbReference>
<evidence type="ECO:0000256" key="1">
    <source>
        <dbReference type="SAM" id="MobiDB-lite"/>
    </source>
</evidence>
<keyword evidence="2" id="KW-0812">Transmembrane</keyword>
<feature type="transmembrane region" description="Helical" evidence="2">
    <location>
        <begin position="71"/>
        <end position="95"/>
    </location>
</feature>
<evidence type="ECO:0000313" key="3">
    <source>
        <dbReference type="EMBL" id="GAA14890.1"/>
    </source>
</evidence>
<accession>F9W230</accession>
<keyword evidence="2" id="KW-1133">Transmembrane helix</keyword>
<evidence type="ECO:0000313" key="4">
    <source>
        <dbReference type="Proteomes" id="UP000003558"/>
    </source>
</evidence>
<dbReference type="EMBL" id="BACI01000118">
    <property type="protein sequence ID" value="GAA14890.1"/>
    <property type="molecule type" value="Genomic_DNA"/>
</dbReference>
<reference evidence="3 4" key="1">
    <citation type="submission" date="2011-05" db="EMBL/GenBank/DDBJ databases">
        <title>Whole genome shotgun sequence of Gordonia alkanivorans NBRC 16433.</title>
        <authorList>
            <person name="Hosoyama A."/>
            <person name="Nakamura S."/>
            <person name="Takarada H."/>
            <person name="Tsuchikane K."/>
            <person name="Yamazaki S."/>
            <person name="Fujita N."/>
        </authorList>
    </citation>
    <scope>NUCLEOTIDE SEQUENCE [LARGE SCALE GENOMIC DNA]</scope>
    <source>
        <strain evidence="3 4">NBRC 16433</strain>
    </source>
</reference>
<dbReference type="AlphaFoldDB" id="F9W230"/>
<name>F9W230_9ACTN</name>
<evidence type="ECO:0000256" key="2">
    <source>
        <dbReference type="SAM" id="Phobius"/>
    </source>
</evidence>
<dbReference type="eggNOG" id="ENOG5032E19">
    <property type="taxonomic scope" value="Bacteria"/>
</dbReference>
<feature type="region of interest" description="Disordered" evidence="1">
    <location>
        <begin position="1"/>
        <end position="62"/>
    </location>
</feature>
<protein>
    <recommendedName>
        <fullName evidence="5">Mce-associated membrane protein</fullName>
    </recommendedName>
</protein>
<organism evidence="3 4">
    <name type="scientific">Gordonia alkanivorans NBRC 16433</name>
    <dbReference type="NCBI Taxonomy" id="1027371"/>
    <lineage>
        <taxon>Bacteria</taxon>
        <taxon>Bacillati</taxon>
        <taxon>Actinomycetota</taxon>
        <taxon>Actinomycetes</taxon>
        <taxon>Mycobacteriales</taxon>
        <taxon>Gordoniaceae</taxon>
        <taxon>Gordonia</taxon>
    </lineage>
</organism>